<feature type="transmembrane region" description="Helical" evidence="1">
    <location>
        <begin position="7"/>
        <end position="25"/>
    </location>
</feature>
<dbReference type="InterPro" id="IPR019201">
    <property type="entry name" value="DUF2065"/>
</dbReference>
<evidence type="ECO:0008006" key="4">
    <source>
        <dbReference type="Google" id="ProtNLM"/>
    </source>
</evidence>
<keyword evidence="1" id="KW-0472">Membrane</keyword>
<protein>
    <recommendedName>
        <fullName evidence="4">DUF2065 domain-containing protein</fullName>
    </recommendedName>
</protein>
<keyword evidence="1" id="KW-0812">Transmembrane</keyword>
<evidence type="ECO:0000313" key="2">
    <source>
        <dbReference type="EMBL" id="GGC11575.1"/>
    </source>
</evidence>
<proteinExistence type="predicted"/>
<keyword evidence="3" id="KW-1185">Reference proteome</keyword>
<dbReference type="Pfam" id="PF09838">
    <property type="entry name" value="DUF2065"/>
    <property type="match status" value="1"/>
</dbReference>
<comment type="caution">
    <text evidence="2">The sequence shown here is derived from an EMBL/GenBank/DDBJ whole genome shotgun (WGS) entry which is preliminary data.</text>
</comment>
<keyword evidence="1" id="KW-1133">Transmembrane helix</keyword>
<accession>A0ABQ1KXI0</accession>
<evidence type="ECO:0000256" key="1">
    <source>
        <dbReference type="SAM" id="Phobius"/>
    </source>
</evidence>
<evidence type="ECO:0000313" key="3">
    <source>
        <dbReference type="Proteomes" id="UP000629025"/>
    </source>
</evidence>
<feature type="transmembrane region" description="Helical" evidence="1">
    <location>
        <begin position="45"/>
        <end position="63"/>
    </location>
</feature>
<organism evidence="2 3">
    <name type="scientific">Marinobacterium zhoushanense</name>
    <dbReference type="NCBI Taxonomy" id="1679163"/>
    <lineage>
        <taxon>Bacteria</taxon>
        <taxon>Pseudomonadati</taxon>
        <taxon>Pseudomonadota</taxon>
        <taxon>Gammaproteobacteria</taxon>
        <taxon>Oceanospirillales</taxon>
        <taxon>Oceanospirillaceae</taxon>
        <taxon>Marinobacterium</taxon>
    </lineage>
</organism>
<reference evidence="3" key="1">
    <citation type="journal article" date="2019" name="Int. J. Syst. Evol. Microbiol.">
        <title>The Global Catalogue of Microorganisms (GCM) 10K type strain sequencing project: providing services to taxonomists for standard genome sequencing and annotation.</title>
        <authorList>
            <consortium name="The Broad Institute Genomics Platform"/>
            <consortium name="The Broad Institute Genome Sequencing Center for Infectious Disease"/>
            <person name="Wu L."/>
            <person name="Ma J."/>
        </authorList>
    </citation>
    <scope>NUCLEOTIDE SEQUENCE [LARGE SCALE GENOMIC DNA]</scope>
    <source>
        <strain evidence="3">CGMCC 1.15341</strain>
    </source>
</reference>
<dbReference type="Proteomes" id="UP000629025">
    <property type="component" value="Unassembled WGS sequence"/>
</dbReference>
<dbReference type="RefSeq" id="WP_188752231.1">
    <property type="nucleotide sequence ID" value="NZ_BMIJ01000012.1"/>
</dbReference>
<dbReference type="EMBL" id="BMIJ01000012">
    <property type="protein sequence ID" value="GGC11575.1"/>
    <property type="molecule type" value="Genomic_DNA"/>
</dbReference>
<dbReference type="PANTHER" id="PTHR38602:SF1">
    <property type="entry name" value="INNER MEMBRANE PROTEIN"/>
    <property type="match status" value="1"/>
</dbReference>
<dbReference type="PANTHER" id="PTHR38602">
    <property type="entry name" value="INNER MEMBRANE PROTEIN-RELATED"/>
    <property type="match status" value="1"/>
</dbReference>
<name>A0ABQ1KXI0_9GAMM</name>
<gene>
    <name evidence="2" type="ORF">GCM10011352_42560</name>
</gene>
<sequence>MAELWRELMIAFCLMLVIEGVLPFLYPQRWRRLVVQLADIDDAVLRGVGLASMLIGLLALYLIH</sequence>